<proteinExistence type="predicted"/>
<keyword evidence="1" id="KW-1133">Transmembrane helix</keyword>
<accession>A0A9W6DIV6</accession>
<sequence>MNIFNVAIKIIGTVIVLAITIYLVELFIPFGVEREFAIINEQYKNIALERGGLTKAEKNSLQDELEKMDNINNLAINITSFSTRRYKEKITYDVKATYSYSTLMSLLSRKLREVPLRYERKFPNRKIIN</sequence>
<keyword evidence="1" id="KW-0472">Membrane</keyword>
<evidence type="ECO:0000313" key="2">
    <source>
        <dbReference type="EMBL" id="GKX32299.1"/>
    </source>
</evidence>
<protein>
    <submittedName>
        <fullName evidence="2">Uncharacterized protein</fullName>
    </submittedName>
</protein>
<organism evidence="2 3">
    <name type="scientific">Vallitalea longa</name>
    <dbReference type="NCBI Taxonomy" id="2936439"/>
    <lineage>
        <taxon>Bacteria</taxon>
        <taxon>Bacillati</taxon>
        <taxon>Bacillota</taxon>
        <taxon>Clostridia</taxon>
        <taxon>Lachnospirales</taxon>
        <taxon>Vallitaleaceae</taxon>
        <taxon>Vallitalea</taxon>
    </lineage>
</organism>
<feature type="transmembrane region" description="Helical" evidence="1">
    <location>
        <begin position="6"/>
        <end position="28"/>
    </location>
</feature>
<dbReference type="AlphaFoldDB" id="A0A9W6DIV6"/>
<comment type="caution">
    <text evidence="2">The sequence shown here is derived from an EMBL/GenBank/DDBJ whole genome shotgun (WGS) entry which is preliminary data.</text>
</comment>
<evidence type="ECO:0000256" key="1">
    <source>
        <dbReference type="SAM" id="Phobius"/>
    </source>
</evidence>
<dbReference type="EMBL" id="BRLB01000031">
    <property type="protein sequence ID" value="GKX32299.1"/>
    <property type="molecule type" value="Genomic_DNA"/>
</dbReference>
<dbReference type="Proteomes" id="UP001144256">
    <property type="component" value="Unassembled WGS sequence"/>
</dbReference>
<reference evidence="2" key="1">
    <citation type="submission" date="2022-06" db="EMBL/GenBank/DDBJ databases">
        <title>Vallitalea longa sp. nov., an anaerobic bacterium isolated from marine sediment.</title>
        <authorList>
            <person name="Hirano S."/>
            <person name="Terahara T."/>
            <person name="Mori K."/>
            <person name="Hamada M."/>
            <person name="Matsumoto R."/>
            <person name="Kobayashi T."/>
        </authorList>
    </citation>
    <scope>NUCLEOTIDE SEQUENCE</scope>
    <source>
        <strain evidence="2">SH18-1</strain>
    </source>
</reference>
<keyword evidence="1" id="KW-0812">Transmembrane</keyword>
<name>A0A9W6DIV6_9FIRM</name>
<gene>
    <name evidence="2" type="ORF">SH1V18_47790</name>
</gene>
<evidence type="ECO:0000313" key="3">
    <source>
        <dbReference type="Proteomes" id="UP001144256"/>
    </source>
</evidence>
<keyword evidence="3" id="KW-1185">Reference proteome</keyword>
<dbReference type="RefSeq" id="WP_281819781.1">
    <property type="nucleotide sequence ID" value="NZ_BRLB01000031.1"/>
</dbReference>